<feature type="signal peptide" evidence="1">
    <location>
        <begin position="1"/>
        <end position="16"/>
    </location>
</feature>
<evidence type="ECO:0000313" key="2">
    <source>
        <dbReference type="EMBL" id="KAF2099002.1"/>
    </source>
</evidence>
<gene>
    <name evidence="2" type="ORF">NA57DRAFT_56632</name>
</gene>
<protein>
    <submittedName>
        <fullName evidence="2">Uncharacterized protein</fullName>
    </submittedName>
</protein>
<sequence>MKFILTTVTLIGAAIAAVAPAAKPVGGPGTGTLTVFSGGTFKCANINSVIPTDGTAGDAVSASIVEDGCAIIDVTDQSLITLTMTQAPKTGTLGCYVQLFTQQGCGFTLNNFFWGQPIPGTNVGTKLGCAQVPAGFGFGGASMFCA</sequence>
<proteinExistence type="predicted"/>
<dbReference type="EMBL" id="ML978126">
    <property type="protein sequence ID" value="KAF2099002.1"/>
    <property type="molecule type" value="Genomic_DNA"/>
</dbReference>
<feature type="chain" id="PRO_5040224738" evidence="1">
    <location>
        <begin position="17"/>
        <end position="146"/>
    </location>
</feature>
<comment type="caution">
    <text evidence="2">The sequence shown here is derived from an EMBL/GenBank/DDBJ whole genome shotgun (WGS) entry which is preliminary data.</text>
</comment>
<accession>A0A9P4IIE3</accession>
<reference evidence="2" key="1">
    <citation type="journal article" date="2020" name="Stud. Mycol.">
        <title>101 Dothideomycetes genomes: a test case for predicting lifestyles and emergence of pathogens.</title>
        <authorList>
            <person name="Haridas S."/>
            <person name="Albert R."/>
            <person name="Binder M."/>
            <person name="Bloem J."/>
            <person name="Labutti K."/>
            <person name="Salamov A."/>
            <person name="Andreopoulos B."/>
            <person name="Baker S."/>
            <person name="Barry K."/>
            <person name="Bills G."/>
            <person name="Bluhm B."/>
            <person name="Cannon C."/>
            <person name="Castanera R."/>
            <person name="Culley D."/>
            <person name="Daum C."/>
            <person name="Ezra D."/>
            <person name="Gonzalez J."/>
            <person name="Henrissat B."/>
            <person name="Kuo A."/>
            <person name="Liang C."/>
            <person name="Lipzen A."/>
            <person name="Lutzoni F."/>
            <person name="Magnuson J."/>
            <person name="Mondo S."/>
            <person name="Nolan M."/>
            <person name="Ohm R."/>
            <person name="Pangilinan J."/>
            <person name="Park H.-J."/>
            <person name="Ramirez L."/>
            <person name="Alfaro M."/>
            <person name="Sun H."/>
            <person name="Tritt A."/>
            <person name="Yoshinaga Y."/>
            <person name="Zwiers L.-H."/>
            <person name="Turgeon B."/>
            <person name="Goodwin S."/>
            <person name="Spatafora J."/>
            <person name="Crous P."/>
            <person name="Grigoriev I."/>
        </authorList>
    </citation>
    <scope>NUCLEOTIDE SEQUENCE</scope>
    <source>
        <strain evidence="2">CBS 133067</strain>
    </source>
</reference>
<dbReference type="AlphaFoldDB" id="A0A9P4IIE3"/>
<evidence type="ECO:0000256" key="1">
    <source>
        <dbReference type="SAM" id="SignalP"/>
    </source>
</evidence>
<keyword evidence="1" id="KW-0732">Signal</keyword>
<dbReference type="OrthoDB" id="3515484at2759"/>
<organism evidence="2 3">
    <name type="scientific">Rhizodiscina lignyota</name>
    <dbReference type="NCBI Taxonomy" id="1504668"/>
    <lineage>
        <taxon>Eukaryota</taxon>
        <taxon>Fungi</taxon>
        <taxon>Dikarya</taxon>
        <taxon>Ascomycota</taxon>
        <taxon>Pezizomycotina</taxon>
        <taxon>Dothideomycetes</taxon>
        <taxon>Pleosporomycetidae</taxon>
        <taxon>Aulographales</taxon>
        <taxon>Rhizodiscinaceae</taxon>
        <taxon>Rhizodiscina</taxon>
    </lineage>
</organism>
<evidence type="ECO:0000313" key="3">
    <source>
        <dbReference type="Proteomes" id="UP000799772"/>
    </source>
</evidence>
<keyword evidence="3" id="KW-1185">Reference proteome</keyword>
<name>A0A9P4IIE3_9PEZI</name>
<dbReference type="Proteomes" id="UP000799772">
    <property type="component" value="Unassembled WGS sequence"/>
</dbReference>